<dbReference type="InterPro" id="IPR004358">
    <property type="entry name" value="Sig_transdc_His_kin-like_C"/>
</dbReference>
<dbReference type="SMART" id="SM00448">
    <property type="entry name" value="REC"/>
    <property type="match status" value="1"/>
</dbReference>
<comment type="caution">
    <text evidence="10">The sequence shown here is derived from an EMBL/GenBank/DDBJ whole genome shotgun (WGS) entry which is preliminary data.</text>
</comment>
<gene>
    <name evidence="11" type="ORF">GCM10007888_05560</name>
    <name evidence="10" type="ORF">MOX02_02680</name>
</gene>
<dbReference type="InterPro" id="IPR000700">
    <property type="entry name" value="PAS-assoc_C"/>
</dbReference>
<feature type="domain" description="Histidine kinase" evidence="7">
    <location>
        <begin position="463"/>
        <end position="686"/>
    </location>
</feature>
<feature type="modified residue" description="4-aspartylphosphate" evidence="4">
    <location>
        <position position="758"/>
    </location>
</feature>
<evidence type="ECO:0000256" key="4">
    <source>
        <dbReference type="PROSITE-ProRule" id="PRU00169"/>
    </source>
</evidence>
<reference evidence="10 12" key="3">
    <citation type="submission" date="2019-07" db="EMBL/GenBank/DDBJ databases">
        <title>Whole genome shotgun sequence of Methylobacterium oxalidis NBRC 107715.</title>
        <authorList>
            <person name="Hosoyama A."/>
            <person name="Uohara A."/>
            <person name="Ohji S."/>
            <person name="Ichikawa N."/>
        </authorList>
    </citation>
    <scope>NUCLEOTIDE SEQUENCE [LARGE SCALE GENOMIC DNA]</scope>
    <source>
        <strain evidence="10 12">NBRC 107715</strain>
    </source>
</reference>
<keyword evidence="5" id="KW-0175">Coiled coil</keyword>
<feature type="transmembrane region" description="Helical" evidence="6">
    <location>
        <begin position="144"/>
        <end position="163"/>
    </location>
</feature>
<dbReference type="PRINTS" id="PR00344">
    <property type="entry name" value="BCTRLSENSOR"/>
</dbReference>
<reference evidence="11" key="4">
    <citation type="submission" date="2023-01" db="EMBL/GenBank/DDBJ databases">
        <title>Draft genome sequence of Methylobacterium oxalidis strain NBRC 107715.</title>
        <authorList>
            <person name="Sun Q."/>
            <person name="Mori K."/>
        </authorList>
    </citation>
    <scope>NUCLEOTIDE SEQUENCE</scope>
    <source>
        <strain evidence="11">NBRC 107715</strain>
    </source>
</reference>
<dbReference type="InterPro" id="IPR035965">
    <property type="entry name" value="PAS-like_dom_sf"/>
</dbReference>
<evidence type="ECO:0000313" key="13">
    <source>
        <dbReference type="Proteomes" id="UP001156856"/>
    </source>
</evidence>
<dbReference type="SMART" id="SM00086">
    <property type="entry name" value="PAC"/>
    <property type="match status" value="1"/>
</dbReference>
<dbReference type="PROSITE" id="PS50109">
    <property type="entry name" value="HIS_KIN"/>
    <property type="match status" value="1"/>
</dbReference>
<dbReference type="Gene3D" id="2.10.70.100">
    <property type="match status" value="1"/>
</dbReference>
<dbReference type="Proteomes" id="UP001156856">
    <property type="component" value="Unassembled WGS sequence"/>
</dbReference>
<dbReference type="InterPro" id="IPR036097">
    <property type="entry name" value="HisK_dim/P_sf"/>
</dbReference>
<dbReference type="SMART" id="SM00388">
    <property type="entry name" value="HisKA"/>
    <property type="match status" value="1"/>
</dbReference>
<dbReference type="GO" id="GO:0000155">
    <property type="term" value="F:phosphorelay sensor kinase activity"/>
    <property type="evidence" value="ECO:0007669"/>
    <property type="project" value="InterPro"/>
</dbReference>
<evidence type="ECO:0000313" key="10">
    <source>
        <dbReference type="EMBL" id="GEP02230.1"/>
    </source>
</evidence>
<evidence type="ECO:0000259" key="7">
    <source>
        <dbReference type="PROSITE" id="PS50109"/>
    </source>
</evidence>
<keyword evidence="6" id="KW-0472">Membrane</keyword>
<protein>
    <recommendedName>
        <fullName evidence="2">histidine kinase</fullName>
        <ecNumber evidence="2">2.7.13.3</ecNumber>
    </recommendedName>
</protein>
<dbReference type="InterPro" id="IPR001610">
    <property type="entry name" value="PAC"/>
</dbReference>
<dbReference type="SUPFAM" id="SSF55874">
    <property type="entry name" value="ATPase domain of HSP90 chaperone/DNA topoisomerase II/histidine kinase"/>
    <property type="match status" value="1"/>
</dbReference>
<evidence type="ECO:0000313" key="11">
    <source>
        <dbReference type="EMBL" id="GLS62175.1"/>
    </source>
</evidence>
<dbReference type="InterPro" id="IPR036890">
    <property type="entry name" value="HATPase_C_sf"/>
</dbReference>
<evidence type="ECO:0000256" key="3">
    <source>
        <dbReference type="ARBA" id="ARBA00022553"/>
    </source>
</evidence>
<dbReference type="SUPFAM" id="SSF52172">
    <property type="entry name" value="CheY-like"/>
    <property type="match status" value="1"/>
</dbReference>
<dbReference type="PANTHER" id="PTHR43065:SF49">
    <property type="entry name" value="HISTIDINE KINASE"/>
    <property type="match status" value="1"/>
</dbReference>
<dbReference type="Gene3D" id="3.30.565.10">
    <property type="entry name" value="Histidine kinase-like ATPase, C-terminal domain"/>
    <property type="match status" value="1"/>
</dbReference>
<feature type="transmembrane region" description="Helical" evidence="6">
    <location>
        <begin position="184"/>
        <end position="205"/>
    </location>
</feature>
<dbReference type="InterPro" id="IPR001789">
    <property type="entry name" value="Sig_transdc_resp-reg_receiver"/>
</dbReference>
<accession>A0A512IWY5</accession>
<keyword evidence="3 4" id="KW-0597">Phosphoprotein</keyword>
<dbReference type="AlphaFoldDB" id="A0A512IWY5"/>
<feature type="transmembrane region" description="Helical" evidence="6">
    <location>
        <begin position="217"/>
        <end position="238"/>
    </location>
</feature>
<evidence type="ECO:0000256" key="2">
    <source>
        <dbReference type="ARBA" id="ARBA00012438"/>
    </source>
</evidence>
<evidence type="ECO:0000313" key="12">
    <source>
        <dbReference type="Proteomes" id="UP000321960"/>
    </source>
</evidence>
<dbReference type="SUPFAM" id="SSF47384">
    <property type="entry name" value="Homodimeric domain of signal transducing histidine kinase"/>
    <property type="match status" value="1"/>
</dbReference>
<dbReference type="Pfam" id="PF08447">
    <property type="entry name" value="PAS_3"/>
    <property type="match status" value="1"/>
</dbReference>
<organism evidence="10 12">
    <name type="scientific">Methylobacterium oxalidis</name>
    <dbReference type="NCBI Taxonomy" id="944322"/>
    <lineage>
        <taxon>Bacteria</taxon>
        <taxon>Pseudomonadati</taxon>
        <taxon>Pseudomonadota</taxon>
        <taxon>Alphaproteobacteria</taxon>
        <taxon>Hyphomicrobiales</taxon>
        <taxon>Methylobacteriaceae</taxon>
        <taxon>Methylobacterium</taxon>
    </lineage>
</organism>
<reference evidence="11" key="1">
    <citation type="journal article" date="2014" name="Int. J. Syst. Evol. Microbiol.">
        <title>Complete genome of a new Firmicutes species belonging to the dominant human colonic microbiota ('Ruminococcus bicirculans') reveals two chromosomes and a selective capacity to utilize plant glucans.</title>
        <authorList>
            <consortium name="NISC Comparative Sequencing Program"/>
            <person name="Wegmann U."/>
            <person name="Louis P."/>
            <person name="Goesmann A."/>
            <person name="Henrissat B."/>
            <person name="Duncan S.H."/>
            <person name="Flint H.J."/>
        </authorList>
    </citation>
    <scope>NUCLEOTIDE SEQUENCE</scope>
    <source>
        <strain evidence="11">NBRC 107715</strain>
    </source>
</reference>
<dbReference type="PANTHER" id="PTHR43065">
    <property type="entry name" value="SENSOR HISTIDINE KINASE"/>
    <property type="match status" value="1"/>
</dbReference>
<evidence type="ECO:0000259" key="8">
    <source>
        <dbReference type="PROSITE" id="PS50110"/>
    </source>
</evidence>
<keyword evidence="6" id="KW-0812">Transmembrane</keyword>
<dbReference type="EC" id="2.7.13.3" evidence="2"/>
<dbReference type="Gene3D" id="1.10.287.130">
    <property type="match status" value="1"/>
</dbReference>
<dbReference type="SMART" id="SM00387">
    <property type="entry name" value="HATPase_c"/>
    <property type="match status" value="1"/>
</dbReference>
<dbReference type="PROSITE" id="PS50110">
    <property type="entry name" value="RESPONSE_REGULATORY"/>
    <property type="match status" value="1"/>
</dbReference>
<reference evidence="13" key="2">
    <citation type="journal article" date="2019" name="Int. J. Syst. Evol. Microbiol.">
        <title>The Global Catalogue of Microorganisms (GCM) 10K type strain sequencing project: providing services to taxonomists for standard genome sequencing and annotation.</title>
        <authorList>
            <consortium name="The Broad Institute Genomics Platform"/>
            <consortium name="The Broad Institute Genome Sequencing Center for Infectious Disease"/>
            <person name="Wu L."/>
            <person name="Ma J."/>
        </authorList>
    </citation>
    <scope>NUCLEOTIDE SEQUENCE [LARGE SCALE GENOMIC DNA]</scope>
    <source>
        <strain evidence="13">NBRC 107715</strain>
    </source>
</reference>
<feature type="transmembrane region" description="Helical" evidence="6">
    <location>
        <begin position="250"/>
        <end position="271"/>
    </location>
</feature>
<proteinExistence type="predicted"/>
<dbReference type="PROSITE" id="PS50113">
    <property type="entry name" value="PAC"/>
    <property type="match status" value="1"/>
</dbReference>
<dbReference type="InterPro" id="IPR003594">
    <property type="entry name" value="HATPase_dom"/>
</dbReference>
<evidence type="ECO:0000256" key="6">
    <source>
        <dbReference type="SAM" id="Phobius"/>
    </source>
</evidence>
<dbReference type="Gene3D" id="3.30.450.20">
    <property type="entry name" value="PAS domain"/>
    <property type="match status" value="1"/>
</dbReference>
<dbReference type="InterPro" id="IPR005467">
    <property type="entry name" value="His_kinase_dom"/>
</dbReference>
<dbReference type="SUPFAM" id="SSF55785">
    <property type="entry name" value="PYP-like sensor domain (PAS domain)"/>
    <property type="match status" value="1"/>
</dbReference>
<keyword evidence="6" id="KW-1133">Transmembrane helix</keyword>
<comment type="catalytic activity">
    <reaction evidence="1">
        <text>ATP + protein L-histidine = ADP + protein N-phospho-L-histidine.</text>
        <dbReference type="EC" id="2.7.13.3"/>
    </reaction>
</comment>
<dbReference type="InterPro" id="IPR003661">
    <property type="entry name" value="HisK_dim/P_dom"/>
</dbReference>
<dbReference type="Pfam" id="PF02518">
    <property type="entry name" value="HATPase_c"/>
    <property type="match status" value="1"/>
</dbReference>
<dbReference type="Pfam" id="PF17158">
    <property type="entry name" value="MASE4"/>
    <property type="match status" value="1"/>
</dbReference>
<dbReference type="EMBL" id="BSPK01000004">
    <property type="protein sequence ID" value="GLS62175.1"/>
    <property type="molecule type" value="Genomic_DNA"/>
</dbReference>
<feature type="transmembrane region" description="Helical" evidence="6">
    <location>
        <begin position="277"/>
        <end position="296"/>
    </location>
</feature>
<feature type="transmembrane region" description="Helical" evidence="6">
    <location>
        <begin position="105"/>
        <end position="124"/>
    </location>
</feature>
<dbReference type="EMBL" id="BJZU01000003">
    <property type="protein sequence ID" value="GEP02230.1"/>
    <property type="molecule type" value="Genomic_DNA"/>
</dbReference>
<feature type="coiled-coil region" evidence="5">
    <location>
        <begin position="303"/>
        <end position="330"/>
    </location>
</feature>
<feature type="domain" description="PAC" evidence="9">
    <location>
        <begin position="397"/>
        <end position="450"/>
    </location>
</feature>
<dbReference type="InterPro" id="IPR033424">
    <property type="entry name" value="MASE4"/>
</dbReference>
<dbReference type="InterPro" id="IPR013655">
    <property type="entry name" value="PAS_fold_3"/>
</dbReference>
<name>A0A512IWY5_9HYPH</name>
<dbReference type="Proteomes" id="UP000321960">
    <property type="component" value="Unassembled WGS sequence"/>
</dbReference>
<evidence type="ECO:0000259" key="9">
    <source>
        <dbReference type="PROSITE" id="PS50113"/>
    </source>
</evidence>
<dbReference type="InterPro" id="IPR011006">
    <property type="entry name" value="CheY-like_superfamily"/>
</dbReference>
<evidence type="ECO:0000256" key="5">
    <source>
        <dbReference type="SAM" id="Coils"/>
    </source>
</evidence>
<feature type="domain" description="Response regulatory" evidence="8">
    <location>
        <begin position="708"/>
        <end position="823"/>
    </location>
</feature>
<dbReference type="Pfam" id="PF00072">
    <property type="entry name" value="Response_reg"/>
    <property type="match status" value="1"/>
</dbReference>
<feature type="transmembrane region" description="Helical" evidence="6">
    <location>
        <begin position="44"/>
        <end position="64"/>
    </location>
</feature>
<evidence type="ECO:0000256" key="1">
    <source>
        <dbReference type="ARBA" id="ARBA00000085"/>
    </source>
</evidence>
<feature type="transmembrane region" description="Helical" evidence="6">
    <location>
        <begin position="76"/>
        <end position="93"/>
    </location>
</feature>
<dbReference type="Gene3D" id="3.40.50.2300">
    <property type="match status" value="1"/>
</dbReference>
<sequence length="830" mass="88799">MARLRPRPLGGRADALERDMAAVTSAPAQATLATTPAGTAQRRLAALVCLVFAAATFTLVPVAALPMAPMPGFVPAYQAALIGVYAVTTYLFFAQYRRTRSVPLLLLATGSLYTTLIVSVQLLSFPNLFGTGRILGTGPDTTTWLWTFWHVGPPLFAIPYAILEGSGGRRPVAPESAARVGWGAVAATLVAVGLITLLVARHVAWLPKSVEGDDYRLLTLSGVGPSVVALTVLSLAVLCWRTRLRTVLQLWLAVSLFLLVLDNAVTLAGAARGTVGWVTGRLGALLAGIIVLAVYLREVDFLYARAERTAEERERRRAELQSARDNLALALDAADMGDWELDLATGAIRRGPRLDRIFGHETGRADFGLPDLRRHILPEDLPLLDAALAEAGRAGRLDCELRIVRAGDEAVRWLALRGRTRLDAAGRPLAVAGVATDITERRQADERLTQAQKMEAIGQLTGGVAHDFNNLLTIIVGNLDMIVRAPENRARVERLAKSGLQAARRGAEVTEKLLAFSRRQVLRPQTVNPNRLLKDFQPLLRRAVGETVEVRLDLDAALDPVRLDPGQFESAVLNLAVNARDAMPGGGTLTVTTCNATLDALELADRPDLSPGAYVLVSVADTGVGMDAATAARAFEPFFTTKDVGKGTGLGLSQVYGFARQAGGHLKVETAPGRGTAIALYLPRSCEQAAPTPSEAGLPLRRAANGEVVLVVEDEPGVLEMAVESLGELGYRTLTAEHAAAALERLRGPERIDILFSDVVMPGGMNGVQLSVEARRLRPGLRVLLTSGYTASALSDQGVPPDLPLLGKPYLREELAEKLHLVMAQGRMSA</sequence>
<keyword evidence="13" id="KW-1185">Reference proteome</keyword>